<gene>
    <name evidence="2" type="ORF">A3D77_00945</name>
</gene>
<evidence type="ECO:0000259" key="1">
    <source>
        <dbReference type="Pfam" id="PF01850"/>
    </source>
</evidence>
<sequence>MKILVDSDILVGAFRKDDTNNFKAISLLKLILSNHQGYIINLVLMESATVLSHRIGMDAVKLFLKRFPELELTIIDMDHNLEEKAWEIFTKQTKKGCSYVDCANLASIAHYHLDKIASFDGFYPKHLVFLDGN</sequence>
<dbReference type="InterPro" id="IPR039018">
    <property type="entry name" value="VapC20-like"/>
</dbReference>
<dbReference type="GO" id="GO:0004521">
    <property type="term" value="F:RNA endonuclease activity"/>
    <property type="evidence" value="ECO:0007669"/>
    <property type="project" value="InterPro"/>
</dbReference>
<dbReference type="PANTHER" id="PTHR42188">
    <property type="entry name" value="23S RRNA-SPECIFIC ENDONUCLEASE VAPC20"/>
    <property type="match status" value="1"/>
</dbReference>
<accession>A0A1F5ZNK0</accession>
<organism evidence="2 3">
    <name type="scientific">Candidatus Gottesmanbacteria bacterium RIFCSPHIGHO2_02_FULL_39_11</name>
    <dbReference type="NCBI Taxonomy" id="1798382"/>
    <lineage>
        <taxon>Bacteria</taxon>
        <taxon>Candidatus Gottesmaniibacteriota</taxon>
    </lineage>
</organism>
<dbReference type="STRING" id="1798382.A3D77_00945"/>
<proteinExistence type="predicted"/>
<reference evidence="2 3" key="1">
    <citation type="journal article" date="2016" name="Nat. Commun.">
        <title>Thousands of microbial genomes shed light on interconnected biogeochemical processes in an aquifer system.</title>
        <authorList>
            <person name="Anantharaman K."/>
            <person name="Brown C.T."/>
            <person name="Hug L.A."/>
            <person name="Sharon I."/>
            <person name="Castelle C.J."/>
            <person name="Probst A.J."/>
            <person name="Thomas B.C."/>
            <person name="Singh A."/>
            <person name="Wilkins M.J."/>
            <person name="Karaoz U."/>
            <person name="Brodie E.L."/>
            <person name="Williams K.H."/>
            <person name="Hubbard S.S."/>
            <person name="Banfield J.F."/>
        </authorList>
    </citation>
    <scope>NUCLEOTIDE SEQUENCE [LARGE SCALE GENOMIC DNA]</scope>
</reference>
<evidence type="ECO:0000313" key="2">
    <source>
        <dbReference type="EMBL" id="OGG14059.1"/>
    </source>
</evidence>
<name>A0A1F5ZNK0_9BACT</name>
<dbReference type="EMBL" id="MFJL01000029">
    <property type="protein sequence ID" value="OGG14059.1"/>
    <property type="molecule type" value="Genomic_DNA"/>
</dbReference>
<dbReference type="InterPro" id="IPR002716">
    <property type="entry name" value="PIN_dom"/>
</dbReference>
<feature type="domain" description="PIN" evidence="1">
    <location>
        <begin position="3"/>
        <end position="120"/>
    </location>
</feature>
<dbReference type="SUPFAM" id="SSF88723">
    <property type="entry name" value="PIN domain-like"/>
    <property type="match status" value="1"/>
</dbReference>
<protein>
    <recommendedName>
        <fullName evidence="1">PIN domain-containing protein</fullName>
    </recommendedName>
</protein>
<dbReference type="Pfam" id="PF01850">
    <property type="entry name" value="PIN"/>
    <property type="match status" value="1"/>
</dbReference>
<dbReference type="GO" id="GO:0016075">
    <property type="term" value="P:rRNA catabolic process"/>
    <property type="evidence" value="ECO:0007669"/>
    <property type="project" value="TreeGrafter"/>
</dbReference>
<dbReference type="Gene3D" id="3.40.50.1010">
    <property type="entry name" value="5'-nuclease"/>
    <property type="match status" value="1"/>
</dbReference>
<comment type="caution">
    <text evidence="2">The sequence shown here is derived from an EMBL/GenBank/DDBJ whole genome shotgun (WGS) entry which is preliminary data.</text>
</comment>
<dbReference type="InterPro" id="IPR029060">
    <property type="entry name" value="PIN-like_dom_sf"/>
</dbReference>
<evidence type="ECO:0000313" key="3">
    <source>
        <dbReference type="Proteomes" id="UP000176923"/>
    </source>
</evidence>
<dbReference type="PANTHER" id="PTHR42188:SF1">
    <property type="entry name" value="23S RRNA-SPECIFIC ENDONUCLEASE VAPC20"/>
    <property type="match status" value="1"/>
</dbReference>
<dbReference type="Proteomes" id="UP000176923">
    <property type="component" value="Unassembled WGS sequence"/>
</dbReference>
<dbReference type="AlphaFoldDB" id="A0A1F5ZNK0"/>